<comment type="caution">
    <text evidence="6">The sequence shown here is derived from an EMBL/GenBank/DDBJ whole genome shotgun (WGS) entry which is preliminary data.</text>
</comment>
<dbReference type="SUPFAM" id="SSF54928">
    <property type="entry name" value="RNA-binding domain, RBD"/>
    <property type="match status" value="1"/>
</dbReference>
<name>A0AAW1QKV6_9CHLO</name>
<gene>
    <name evidence="6" type="ORF">WJX74_008796</name>
</gene>
<evidence type="ECO:0000256" key="2">
    <source>
        <dbReference type="PROSITE-ProRule" id="PRU00176"/>
    </source>
</evidence>
<dbReference type="CDD" id="cd19906">
    <property type="entry name" value="DSRM_ADAD2"/>
    <property type="match status" value="1"/>
</dbReference>
<accession>A0AAW1QKV6</accession>
<feature type="region of interest" description="Disordered" evidence="3">
    <location>
        <begin position="372"/>
        <end position="407"/>
    </location>
</feature>
<dbReference type="InterPro" id="IPR035979">
    <property type="entry name" value="RBD_domain_sf"/>
</dbReference>
<evidence type="ECO:0000313" key="7">
    <source>
        <dbReference type="Proteomes" id="UP001438707"/>
    </source>
</evidence>
<evidence type="ECO:0000313" key="6">
    <source>
        <dbReference type="EMBL" id="KAK9822114.1"/>
    </source>
</evidence>
<feature type="domain" description="DRBM" evidence="5">
    <location>
        <begin position="270"/>
        <end position="341"/>
    </location>
</feature>
<dbReference type="EMBL" id="JALJOS010000034">
    <property type="protein sequence ID" value="KAK9822114.1"/>
    <property type="molecule type" value="Genomic_DNA"/>
</dbReference>
<feature type="compositionally biased region" description="Polar residues" evidence="3">
    <location>
        <begin position="187"/>
        <end position="207"/>
    </location>
</feature>
<dbReference type="InterPro" id="IPR012677">
    <property type="entry name" value="Nucleotide-bd_a/b_plait_sf"/>
</dbReference>
<evidence type="ECO:0000259" key="4">
    <source>
        <dbReference type="PROSITE" id="PS50102"/>
    </source>
</evidence>
<dbReference type="CDD" id="cd00590">
    <property type="entry name" value="RRM_SF"/>
    <property type="match status" value="1"/>
</dbReference>
<dbReference type="InterPro" id="IPR044454">
    <property type="entry name" value="ADAD2_DSRM"/>
</dbReference>
<evidence type="ECO:0000256" key="3">
    <source>
        <dbReference type="SAM" id="MobiDB-lite"/>
    </source>
</evidence>
<dbReference type="AlphaFoldDB" id="A0AAW1QKV6"/>
<evidence type="ECO:0000256" key="1">
    <source>
        <dbReference type="ARBA" id="ARBA00022884"/>
    </source>
</evidence>
<dbReference type="Gene3D" id="3.30.70.330">
    <property type="match status" value="1"/>
</dbReference>
<proteinExistence type="predicted"/>
<feature type="region of interest" description="Disordered" evidence="3">
    <location>
        <begin position="1"/>
        <end position="28"/>
    </location>
</feature>
<evidence type="ECO:0000259" key="5">
    <source>
        <dbReference type="PROSITE" id="PS50137"/>
    </source>
</evidence>
<dbReference type="InterPro" id="IPR014720">
    <property type="entry name" value="dsRBD_dom"/>
</dbReference>
<dbReference type="Pfam" id="PF00076">
    <property type="entry name" value="RRM_1"/>
    <property type="match status" value="1"/>
</dbReference>
<sequence length="573" mass="59768">MQGTVGSAEEVSVDLEGRKAPANNGLGQAFSAPRGEEVVVEGLPAETTDQAVKEAFSAAGEVLAVDLQIEKGFGTVSFATLQAARRACVELKEVCGRLVSVHMSNEAKEEQQAQVVLDQEEVPFSFDADPDSSINKLLRLLRSHPNRRTAVAAALKAVETTSQQKGETAETLADQLDQGEDQKASELISTEQPEQATQLAGSTLTQPEVSVGEPVTLPAAAQPAPAQPASSKQKEEEVPLLDLAQLLAGFPKCNHLIETFRTSPNTQNKTPLAVLHEYATRLSLELAYNESAETNLGPFNVEARLTSVGGAVLYATGSGKGRGKKDAKQVAAAAVLEMLLANVSESDFLQPGKAKQAKHQPQMLADGAFGRIRGGRGLRAPRGGSRTPRGMGRIGMQGATRSGPFTPSMRGTPHFMGGRGSGSVSGDMFGTPQSMGMQGPFGRGSPYSDVPGQKRNFAAAMNVDMLGGGSQVGMGGIAPLGAHMLDAPGGFDNSMQVVPDLGMGTNLYGQLNPQGFNSSLTAGPQAAFDLSQGLDVGAMGGQYNPGNEPFPTGPPGPIFGGLPHQFQHLGPGY</sequence>
<keyword evidence="7" id="KW-1185">Reference proteome</keyword>
<keyword evidence="1 2" id="KW-0694">RNA-binding</keyword>
<dbReference type="Gene3D" id="3.30.160.20">
    <property type="match status" value="1"/>
</dbReference>
<protein>
    <submittedName>
        <fullName evidence="6">Uncharacterized protein</fullName>
    </submittedName>
</protein>
<dbReference type="PANTHER" id="PTHR21245">
    <property type="entry name" value="HETEROGENEOUS NUCLEAR RIBONUCLEOPROTEIN"/>
    <property type="match status" value="1"/>
</dbReference>
<organism evidence="6 7">
    <name type="scientific">Apatococcus lobatus</name>
    <dbReference type="NCBI Taxonomy" id="904363"/>
    <lineage>
        <taxon>Eukaryota</taxon>
        <taxon>Viridiplantae</taxon>
        <taxon>Chlorophyta</taxon>
        <taxon>core chlorophytes</taxon>
        <taxon>Trebouxiophyceae</taxon>
        <taxon>Chlorellales</taxon>
        <taxon>Chlorellaceae</taxon>
        <taxon>Apatococcus</taxon>
    </lineage>
</organism>
<dbReference type="PROSITE" id="PS50102">
    <property type="entry name" value="RRM"/>
    <property type="match status" value="1"/>
</dbReference>
<dbReference type="SUPFAM" id="SSF54768">
    <property type="entry name" value="dsRNA-binding domain-like"/>
    <property type="match status" value="1"/>
</dbReference>
<dbReference type="SMART" id="SM00360">
    <property type="entry name" value="RRM"/>
    <property type="match status" value="1"/>
</dbReference>
<dbReference type="InterPro" id="IPR000504">
    <property type="entry name" value="RRM_dom"/>
</dbReference>
<feature type="region of interest" description="Disordered" evidence="3">
    <location>
        <begin position="158"/>
        <end position="207"/>
    </location>
</feature>
<feature type="domain" description="RRM" evidence="4">
    <location>
        <begin position="36"/>
        <end position="106"/>
    </location>
</feature>
<dbReference type="PROSITE" id="PS50137">
    <property type="entry name" value="DS_RBD"/>
    <property type="match status" value="1"/>
</dbReference>
<dbReference type="GO" id="GO:0003723">
    <property type="term" value="F:RNA binding"/>
    <property type="evidence" value="ECO:0007669"/>
    <property type="project" value="UniProtKB-UniRule"/>
</dbReference>
<dbReference type="Proteomes" id="UP001438707">
    <property type="component" value="Unassembled WGS sequence"/>
</dbReference>
<reference evidence="6 7" key="1">
    <citation type="journal article" date="2024" name="Nat. Commun.">
        <title>Phylogenomics reveals the evolutionary origins of lichenization in chlorophyte algae.</title>
        <authorList>
            <person name="Puginier C."/>
            <person name="Libourel C."/>
            <person name="Otte J."/>
            <person name="Skaloud P."/>
            <person name="Haon M."/>
            <person name="Grisel S."/>
            <person name="Petersen M."/>
            <person name="Berrin J.G."/>
            <person name="Delaux P.M."/>
            <person name="Dal Grande F."/>
            <person name="Keller J."/>
        </authorList>
    </citation>
    <scope>NUCLEOTIDE SEQUENCE [LARGE SCALE GENOMIC DNA]</scope>
    <source>
        <strain evidence="6 7">SAG 2145</strain>
    </source>
</reference>